<dbReference type="PANTHER" id="PTHR36112:SF1">
    <property type="entry name" value="RIBOSOMAL RNA SMALL SUBUNIT METHYLTRANSFERASE J"/>
    <property type="match status" value="1"/>
</dbReference>
<proteinExistence type="predicted"/>
<sequence>MIITTSGRSNVSVIHEAKRIAERYNASYIHRNKESIKKLLEKYQTNILMVGREKIELHTHSGKVKYHPNFAQVRAKRLLKGQSDAFIEATELNKGSSIIDCTMGMLSDSLIASFIVDEAGSVTSLEAVQDLYITMVEGMDRYRYEIQELSKAASRIKTYNINAIDYLKSQEDSSVDVVYFDPMFEETVESSSGIQSIESLANHNGLTEEFINEAKRVANKRVVLKAHFRSSMFETFGFMRCVRSSSASHFGVIII</sequence>
<dbReference type="GO" id="GO:0008990">
    <property type="term" value="F:rRNA (guanine-N2-)-methyltransferase activity"/>
    <property type="evidence" value="ECO:0007669"/>
    <property type="project" value="InterPro"/>
</dbReference>
<comment type="caution">
    <text evidence="1">The sequence shown here is derived from an EMBL/GenBank/DDBJ whole genome shotgun (WGS) entry which is preliminary data.</text>
</comment>
<accession>A0A6V7R503</accession>
<organism evidence="1 2">
    <name type="scientific">Phocicoccus pinnipedialis</name>
    <dbReference type="NCBI Taxonomy" id="110845"/>
    <lineage>
        <taxon>Bacteria</taxon>
        <taxon>Bacillati</taxon>
        <taxon>Bacillota</taxon>
        <taxon>Bacilli</taxon>
        <taxon>Bacillales</taxon>
        <taxon>Salinicoccaceae</taxon>
        <taxon>Phocicoccus</taxon>
    </lineage>
</organism>
<dbReference type="SUPFAM" id="SSF53335">
    <property type="entry name" value="S-adenosyl-L-methionine-dependent methyltransferases"/>
    <property type="match status" value="1"/>
</dbReference>
<dbReference type="EMBL" id="CAJEWB010000005">
    <property type="protein sequence ID" value="CAD2072406.1"/>
    <property type="molecule type" value="Genomic_DNA"/>
</dbReference>
<keyword evidence="1" id="KW-0489">Methyltransferase</keyword>
<reference evidence="1 2" key="1">
    <citation type="submission" date="2020-07" db="EMBL/GenBank/DDBJ databases">
        <authorList>
            <person name="Criscuolo A."/>
        </authorList>
    </citation>
    <scope>NUCLEOTIDE SEQUENCE [LARGE SCALE GENOMIC DNA]</scope>
    <source>
        <strain evidence="1">CIP107946</strain>
    </source>
</reference>
<dbReference type="RefSeq" id="WP_186076547.1">
    <property type="nucleotide sequence ID" value="NZ_CAJEWB010000005.1"/>
</dbReference>
<protein>
    <submittedName>
        <fullName evidence="1">Ribosomal RNA small subunit methyltransferase J</fullName>
    </submittedName>
</protein>
<dbReference type="PANTHER" id="PTHR36112">
    <property type="entry name" value="RIBOSOMAL RNA SMALL SUBUNIT METHYLTRANSFERASE J"/>
    <property type="match status" value="1"/>
</dbReference>
<dbReference type="Proteomes" id="UP000588186">
    <property type="component" value="Unassembled WGS sequence"/>
</dbReference>
<dbReference type="Gene3D" id="3.40.50.150">
    <property type="entry name" value="Vaccinia Virus protein VP39"/>
    <property type="match status" value="1"/>
</dbReference>
<evidence type="ECO:0000313" key="2">
    <source>
        <dbReference type="Proteomes" id="UP000588186"/>
    </source>
</evidence>
<keyword evidence="1" id="KW-0808">Transferase</keyword>
<dbReference type="InterPro" id="IPR007536">
    <property type="entry name" value="16SrRNA_methylTrfase_J"/>
</dbReference>
<dbReference type="AlphaFoldDB" id="A0A6V7R503"/>
<keyword evidence="2" id="KW-1185">Reference proteome</keyword>
<dbReference type="InterPro" id="IPR029063">
    <property type="entry name" value="SAM-dependent_MTases_sf"/>
</dbReference>
<dbReference type="Pfam" id="PF04445">
    <property type="entry name" value="SAM_MT"/>
    <property type="match status" value="1"/>
</dbReference>
<name>A0A6V7R503_9BACL</name>
<gene>
    <name evidence="1" type="primary">rsmJ</name>
    <name evidence="1" type="ORF">JEOPIN946_00499</name>
</gene>
<evidence type="ECO:0000313" key="1">
    <source>
        <dbReference type="EMBL" id="CAD2072406.1"/>
    </source>
</evidence>